<feature type="coiled-coil region" evidence="6">
    <location>
        <begin position="539"/>
        <end position="609"/>
    </location>
</feature>
<dbReference type="SMART" id="SM00150">
    <property type="entry name" value="SPEC"/>
    <property type="match status" value="10"/>
</dbReference>
<keyword evidence="3" id="KW-0677">Repeat</keyword>
<gene>
    <name evidence="8" type="primary">Macf1</name>
    <name evidence="8" type="ORF">Anas_01390</name>
</gene>
<keyword evidence="4" id="KW-1133">Transmembrane helix</keyword>
<dbReference type="GO" id="GO:0007097">
    <property type="term" value="P:nuclear migration"/>
    <property type="evidence" value="ECO:0007669"/>
    <property type="project" value="TreeGrafter"/>
</dbReference>
<sequence length="2212" mass="258316">MFCFLRYLSHLTLIKLFQTLCDNLDNRRDSMKWLVQVLDSLIPHIPEEDGQYEQNKLESLISRYKALVPSIETGCTQAESHCKCYFYRQDMEMVIDTLKTIKNRTDKDTYTENLEVLMQCIKEQEEFVKQLEEERVDIFASIQRGKDLSKEANAPSFIKSIVQNLETQWNECYNSCVEKFNKLKNMHKIWVEYNSHKHAILNLLSQAENELSKPIEKTNSDIIASELSNKQEMFEQLNEATDLRLRKLKNLSITLGKFNKSEKKEILEKEVEEMEQNMQSVIKTVNERIQYLNELNGRWRNYTVTLEEVKSWSVSAQNILERLVTLDMSPKERASKTDNLIENLNIKMASIKTLESEICELMEENISSDTVLFSEELDKVKESLTQLQFHSNKHAQYVQQELKHWNEYQNGVQNLRPWIEEAERKVSLGISKPATYEEALQVSKTAQNFEKECNENLEKLHSVVSKSAQVARIYSVKDEVDALHSRWTAIHNVALQWSEKTENLVTEWEDFNYSCDAVTSWIHDLEDRLLTVTEHSPTVLKLEDRAVNLKTMEKELEEKQTNIINISAVADHISTGIGPEGVASIKRNVNDIKDMIASLTTKVRKLKLEFSEIIIASQEFNADVEKVNNWLNRFSSNLDELDDIDITELESIPNLIHKLQQDLDEKRSDINELEKDFKSVSEKCNGKDMEELYEKFKDIEARYESYGGILNSKKAAIVKWKDFWEWQANFENNLNSMKQQLKANPNHEETEQLNAEILNLQEQYQNWKSEESYISQLCSENSLVIRDTDTDRPLNIFSRFKEMKMLLHDLSTNIDCRQKYLLEQNMQWESFNTIKNELNEFLEIILSKVSLSDNIDASLSDIEKLLEIIELSLEEIQSENSLMEKLRNYGRSLMSKDSSQLVSIQNALTAAEAKWDRTQSMLYELQTKFTNITYLWNQCINGREEMLQFIKEAQENFKQLETAANDPNTVQTMLAFCKKSNENLRKTRPNLETYVSKVHHLSQELGTENINPSLIKELCEDTQQQWQIAMENLSRKLQNIEGQHILWRQITQVKEDISVWIKDMSQSLHEKHIACDAETALEKLEKYKQELPIYEGLFKGIQSRAKQLRSINNSSSSNAHVNKIITSLISEFRQTENLSSKLSSYLEEMKDQESSIYDDIKDMKVSLSAIKESLQKCEDMTGDDWKLLERFEDAKKLKAEVHDNIESLKDINSQIEDLKSGFQGRDMTKIINERNQLENNCENLKKCISKVSKNLYHLIEKHYQDHLEDLQRFVCMYQEKISWCQLEGNSDRFGIESKLSALAEIRNNFYLGEKKKDELLKVTEVYENIIPEKEGEKIKLETENLLTAYDEIDNLVEECKESLTEILQMWKKYETLSENLNSWLREVEARVRSESTNQVDMSMVLEKIKEIEHLSFSVSDREDDMNEVIDITEKLMKYNPEMRVSEYASNLASRVRGVLNFCDNFITKLTQLAKDKSIYEDTVVKMKDWLIESEEKLTSFDQLTKSGLKPTEAYKNKLQNLKAFVEEKKEGQKLLNALVARGEALFPSITPEGREEVREELRGLRDIWESHLDNVNQLYKYVEGIMLEWSSFDENYEKASNWLEDIQEKALYDFDLKITLADKKAQIQYYKNIYQDINSHESIILGMKEKVQSLADEEIVSEVDLKIELYKKLSNLIQEIVSKCEQNIQYHETYVRHLENFRDWLTSHKVELGSCSDISPNADDMDLKDSILESLEDQLDEGKYLLDSCTEGLNNVLETTNPEGHSLLKEELENYVKEWNLYNNELKTRKEKVGQIKTQYNKCDKLVEELRKWLKLVEGKIKDQSLKNNLESKENHLETLLRLDKEMQDKNSQFNLALTQTQELDTDGKHAALVSQMISRYQAFRNGLKEMISRYESFIKEHRTFLEKYKECTEWVDALDHDLREYAEVVGDMKLLQVRQAKVQKLIELKESQMNKVDAILELGERLYTHTSPDGRENIRQMLRELRDNWESWCEAVTNAGATLDQCLQQFSDFSSSQEQLTCWLKEIEIAMQQHTELRSSLQEKCAQLQNHRLVHQEIQSHQNLVEVVCEKAQTLVNQTHDKTLNIYIQSIKTLFQNIVGKSHDLYEKLEKCVDDHSELNTLCKNFHEWQSIQSDHLQICSDVSGEKSDILKKLESLKEVEGAQDIGNTKLDELRSLLEKVCMSTSDKGKKALRASLTSVEDSWTLHVAKI</sequence>
<dbReference type="PANTHER" id="PTHR47535:SF1">
    <property type="entry name" value="NESPRIN-1"/>
    <property type="match status" value="1"/>
</dbReference>
<evidence type="ECO:0000313" key="8">
    <source>
        <dbReference type="EMBL" id="KAB7507505.1"/>
    </source>
</evidence>
<dbReference type="GO" id="GO:0005640">
    <property type="term" value="C:nuclear outer membrane"/>
    <property type="evidence" value="ECO:0007669"/>
    <property type="project" value="TreeGrafter"/>
</dbReference>
<evidence type="ECO:0000256" key="3">
    <source>
        <dbReference type="ARBA" id="ARBA00022737"/>
    </source>
</evidence>
<keyword evidence="6" id="KW-0175">Coiled coil</keyword>
<keyword evidence="2" id="KW-0812">Transmembrane</keyword>
<comment type="subcellular location">
    <subcellularLocation>
        <location evidence="1">Membrane</location>
    </subcellularLocation>
</comment>
<protein>
    <submittedName>
        <fullName evidence="8">Microtubule-actin cross-linking factor 1</fullName>
    </submittedName>
</protein>
<dbReference type="Proteomes" id="UP000326759">
    <property type="component" value="Unassembled WGS sequence"/>
</dbReference>
<evidence type="ECO:0000313" key="9">
    <source>
        <dbReference type="Proteomes" id="UP000326759"/>
    </source>
</evidence>
<feature type="chain" id="PRO_5024272473" evidence="7">
    <location>
        <begin position="22"/>
        <end position="2212"/>
    </location>
</feature>
<dbReference type="EMBL" id="SEYY01000312">
    <property type="protein sequence ID" value="KAB7507505.1"/>
    <property type="molecule type" value="Genomic_DNA"/>
</dbReference>
<keyword evidence="5" id="KW-0472">Membrane</keyword>
<keyword evidence="9" id="KW-1185">Reference proteome</keyword>
<dbReference type="InterPro" id="IPR018159">
    <property type="entry name" value="Spectrin/alpha-actinin"/>
</dbReference>
<feature type="coiled-coil region" evidence="6">
    <location>
        <begin position="257"/>
        <end position="284"/>
    </location>
</feature>
<feature type="coiled-coil region" evidence="6">
    <location>
        <begin position="656"/>
        <end position="683"/>
    </location>
</feature>
<name>A0A5N5TMV9_9CRUS</name>
<feature type="non-terminal residue" evidence="8">
    <location>
        <position position="2212"/>
    </location>
</feature>
<accession>A0A5N5TMV9</accession>
<dbReference type="OrthoDB" id="6538186at2759"/>
<evidence type="ECO:0000256" key="1">
    <source>
        <dbReference type="ARBA" id="ARBA00004370"/>
    </source>
</evidence>
<dbReference type="GO" id="GO:0008285">
    <property type="term" value="P:negative regulation of cell population proliferation"/>
    <property type="evidence" value="ECO:0007669"/>
    <property type="project" value="TreeGrafter"/>
</dbReference>
<proteinExistence type="predicted"/>
<dbReference type="PANTHER" id="PTHR47535">
    <property type="entry name" value="MUSCLE-SPECIFIC PROTEIN 300 KDA, ISOFORM G"/>
    <property type="match status" value="1"/>
</dbReference>
<evidence type="ECO:0000256" key="5">
    <source>
        <dbReference type="ARBA" id="ARBA00023136"/>
    </source>
</evidence>
<evidence type="ECO:0000256" key="4">
    <source>
        <dbReference type="ARBA" id="ARBA00022989"/>
    </source>
</evidence>
<reference evidence="8 9" key="1">
    <citation type="journal article" date="2019" name="PLoS Biol.">
        <title>Sex chromosomes control vertical transmission of feminizing Wolbachia symbionts in an isopod.</title>
        <authorList>
            <person name="Becking T."/>
            <person name="Chebbi M.A."/>
            <person name="Giraud I."/>
            <person name="Moumen B."/>
            <person name="Laverre T."/>
            <person name="Caubet Y."/>
            <person name="Peccoud J."/>
            <person name="Gilbert C."/>
            <person name="Cordaux R."/>
        </authorList>
    </citation>
    <scope>NUCLEOTIDE SEQUENCE [LARGE SCALE GENOMIC DNA]</scope>
    <source>
        <strain evidence="8">ANa2</strain>
        <tissue evidence="8">Whole body excluding digestive tract and cuticle</tissue>
    </source>
</reference>
<dbReference type="SUPFAM" id="SSF46966">
    <property type="entry name" value="Spectrin repeat"/>
    <property type="match status" value="13"/>
</dbReference>
<comment type="caution">
    <text evidence="8">The sequence shown here is derived from an EMBL/GenBank/DDBJ whole genome shotgun (WGS) entry which is preliminary data.</text>
</comment>
<dbReference type="InterPro" id="IPR052403">
    <property type="entry name" value="LINC-complex_assoc"/>
</dbReference>
<feature type="coiled-coil region" evidence="6">
    <location>
        <begin position="2025"/>
        <end position="2052"/>
    </location>
</feature>
<organism evidence="8 9">
    <name type="scientific">Armadillidium nasatum</name>
    <dbReference type="NCBI Taxonomy" id="96803"/>
    <lineage>
        <taxon>Eukaryota</taxon>
        <taxon>Metazoa</taxon>
        <taxon>Ecdysozoa</taxon>
        <taxon>Arthropoda</taxon>
        <taxon>Crustacea</taxon>
        <taxon>Multicrustacea</taxon>
        <taxon>Malacostraca</taxon>
        <taxon>Eumalacostraca</taxon>
        <taxon>Peracarida</taxon>
        <taxon>Isopoda</taxon>
        <taxon>Oniscidea</taxon>
        <taxon>Crinocheta</taxon>
        <taxon>Armadillidiidae</taxon>
        <taxon>Armadillidium</taxon>
    </lineage>
</organism>
<keyword evidence="7" id="KW-0732">Signal</keyword>
<evidence type="ECO:0000256" key="7">
    <source>
        <dbReference type="SAM" id="SignalP"/>
    </source>
</evidence>
<dbReference type="Gene3D" id="1.20.58.60">
    <property type="match status" value="9"/>
</dbReference>
<feature type="coiled-coil region" evidence="6">
    <location>
        <begin position="1227"/>
        <end position="1254"/>
    </location>
</feature>
<dbReference type="CDD" id="cd00176">
    <property type="entry name" value="SPEC"/>
    <property type="match status" value="1"/>
</dbReference>
<dbReference type="GO" id="GO:0005737">
    <property type="term" value="C:cytoplasm"/>
    <property type="evidence" value="ECO:0007669"/>
    <property type="project" value="TreeGrafter"/>
</dbReference>
<evidence type="ECO:0000256" key="2">
    <source>
        <dbReference type="ARBA" id="ARBA00022692"/>
    </source>
</evidence>
<dbReference type="GO" id="GO:0034993">
    <property type="term" value="C:meiotic nuclear membrane microtubule tethering complex"/>
    <property type="evidence" value="ECO:0007669"/>
    <property type="project" value="TreeGrafter"/>
</dbReference>
<feature type="signal peptide" evidence="7">
    <location>
        <begin position="1"/>
        <end position="21"/>
    </location>
</feature>
<evidence type="ECO:0000256" key="6">
    <source>
        <dbReference type="SAM" id="Coils"/>
    </source>
</evidence>
<dbReference type="GO" id="GO:0051015">
    <property type="term" value="F:actin filament binding"/>
    <property type="evidence" value="ECO:0007669"/>
    <property type="project" value="TreeGrafter"/>
</dbReference>